<feature type="transmembrane region" description="Helical" evidence="17">
    <location>
        <begin position="923"/>
        <end position="949"/>
    </location>
</feature>
<protein>
    <recommendedName>
        <fullName evidence="17">Sodium channel protein</fullName>
    </recommendedName>
</protein>
<keyword evidence="6 17" id="KW-0812">Transmembrane</keyword>
<feature type="compositionally biased region" description="Basic and acidic residues" evidence="18">
    <location>
        <begin position="566"/>
        <end position="584"/>
    </location>
</feature>
<keyword evidence="12 17" id="KW-0472">Membrane</keyword>
<feature type="transmembrane region" description="Helical" evidence="17">
    <location>
        <begin position="836"/>
        <end position="864"/>
    </location>
</feature>
<sequence length="1956" mass="222960">MARAMLVPPGPDSFFYFTEESLAAIEKRIADEKFPCDQDEPTDDAGHEENHPEPNNDLEAGKTLPFIYGDIPPGMVSEPLEDLDPYYINKKTFIVLDKAKTIHRFSATPALYLFSPFNITRRLAIKILVHSYPFQLVIMLTILANCVFMTWRNLPEWAKNVEYTFTGIYTFEFLVKVLARGFCINDFTCLRDPWNWLDFVVISLAYVTEFVNLGNLSALRTFRVLRALKTISVIPGLKTIVGALIQSVKKLSDVMILTVFCLSVFALIGLQLFMGNLKNKCLYWPSENSTAFERDVVPYFNGTEFDWTAYINEESHFYRLGANDFLLCGNSSDAGKCPEEFICVKAGKNPNYGYTSFDTFSWAFLSLFRLMTQDYWENLYQLTLRAVGKSYMIFFVVVIFLGSFYLINLILAVVAMAYEEQNQATIVEAEQREADFKLKLEQLRKQQEAAQVFSNKILGLHTSSDASKVSSKSAKERRNRRKKRRQRELSGEEDDVKDEKLPKSESDGSIKRKGFRFSFDGNRLSYGKPLPSPHQSLLSVHGSLFSPRPSSRTSLFSFRDYGKEKGSENDFADDEHSMFEDNSSRRGSLFLPRRHGERRSSNISQASRSSRRLTVFPVNGKMHSTVDCNGVVSLVDGPSGLLSPTGQLLRTSSYQIPVELLEDPGLRERAMSLADVITNRMEELEGSRQKCPPCWDKFAHIFLIWDCCEPWLKVKSLVEFIVMDPFVDLAVTVCIVLNTLFMAMEHYPMTEDFETVLKVGNLVFTGIFAAEMVLKIIAMHPFNYFQVGWNIFDSFIVTLSLVELFLSNVDGLSVLRSFRLLRVFKLAKSWPTLNMLIKIIGNSVGALGNLTLVLAIIVFIFAVVGMQLFGKSYKECVCKISSDCELPRWHMHDFFHSFLIVFRVLCGEWIETMWDCMEVAGQAMCLTVFMMVMVIGNLVVLNLFLALLLSSFSSDNLTATEDDNEMNNLQIAVARIQRGIDYVKKRASECVRKSCFGKQAAVNQRTATDQLSDERNHCISNCTVTELRIDMNYGKNENGMATVIGGNDYTSFINNPSLTVTVPIAAGESDFEHLNTEEFSSDSDLDESKEKLDFSSSSEGSTVNLAAFGEERSETESEKASELQACFTEGCVQKFKCCKGNRESTQGRIWWNLRKTCYKIVEHNWFESFIVFMILLSSGALAFEDINIEQRKTIKVLLDYADKIFTYVFILEMVLKWVAYGFQTYFTNAWCWLDFLIVDVSLVSLVATALGFSEFSAIKSLRTLRALRPLRALSRFEGMRVVVNALTGAIPSIMNVLLVCLTFWLIFSIMGVNLFAGKFYYCVNTTNGRRFLPEEVSNKSMCEDMNRTTGDVRWKNVKVNFDNVAIGYLSLLQVATFKGWMEIMYAAVDSTEVRKQPIYEENLYMYIYFVAFIVFGSFFTLNLFIGVIIDNFNQQKKKISQDIFMTEEQKKYYNAMKKLGSKKPQKPIPRPVNKLQGLMFDIVTQQLFDITVMVLICLNMVTMMIETDDQTELMQNILYWINLVFVVLFTGECVFKIFSLRYYYFTIGWNIFDFVVVILSIIGMFLAEVIEKYFVSPTLFRVVRLARIGRILRLIKGAKGIRTLLFALMMSLPALFNIGLLLFLVMFIYAIFGMSNFAYVKREDGIDDMFNFETFGNSMICLFQITTSAGWNNLLNPILNSGAPDCDPHKDHPGSSVKGDCGNPSVGIFFFVSYIIISFLVVVNMYIAVILENFSVATEESAEPLSEDDFEMFYEVWEKYDPDATQFIEYSKLSDFAAALEPPLNIPKPNKVQLIAMDLPMVSGDRIHCLDILFAFTKRVLGESGEMDALRIQMEDRFMASNPSKASYEPITTTLKRKQEEISATIIQHAYRRHLLRQSVKKLSFMYQKDGGDQLIKKDMIVVKLSENSSPEKMDMSASATAPPSYDSVTKPEKEKYEDDKSEKEDKGKDRRGNKK</sequence>
<feature type="region of interest" description="Disordered" evidence="18">
    <location>
        <begin position="1077"/>
        <end position="1097"/>
    </location>
</feature>
<feature type="domain" description="Ion transport" evidence="19">
    <location>
        <begin position="1163"/>
        <end position="1438"/>
    </location>
</feature>
<dbReference type="FunFam" id="1.20.5.1190:FF:000001">
    <property type="entry name" value="Sodium channel protein"/>
    <property type="match status" value="1"/>
</dbReference>
<feature type="transmembrane region" description="Helical" evidence="17">
    <location>
        <begin position="1279"/>
        <end position="1307"/>
    </location>
</feature>
<dbReference type="GO" id="GO:0001518">
    <property type="term" value="C:voltage-gated sodium channel complex"/>
    <property type="evidence" value="ECO:0007669"/>
    <property type="project" value="UniProtKB-UniRule"/>
</dbReference>
<dbReference type="PANTHER" id="PTHR10037:SF278">
    <property type="entry name" value="SODIUM CHANNEL PROTEIN TYPE 2 SUBUNIT ALPHA"/>
    <property type="match status" value="1"/>
</dbReference>
<feature type="transmembrane region" description="Helical" evidence="17">
    <location>
        <begin position="720"/>
        <end position="741"/>
    </location>
</feature>
<dbReference type="FunFam" id="1.10.238.10:FF:000002">
    <property type="entry name" value="Sodium channel protein"/>
    <property type="match status" value="1"/>
</dbReference>
<comment type="similarity">
    <text evidence="17">Belongs to the sodium channel (TC 1.A.1.10) family.</text>
</comment>
<dbReference type="Pfam" id="PF11933">
    <property type="entry name" value="Na_trans_cytopl"/>
    <property type="match status" value="1"/>
</dbReference>
<reference evidence="23" key="1">
    <citation type="submission" date="2025-08" db="UniProtKB">
        <authorList>
            <consortium name="Ensembl"/>
        </authorList>
    </citation>
    <scope>IDENTIFICATION</scope>
</reference>
<keyword evidence="4" id="KW-1003">Cell membrane</keyword>
<dbReference type="Pfam" id="PF24609">
    <property type="entry name" value="IQ_SCN5A_C"/>
    <property type="match status" value="1"/>
</dbReference>
<feature type="domain" description="Voltage-gated Na+ ion channel cytoplasmic" evidence="21">
    <location>
        <begin position="536"/>
        <end position="652"/>
    </location>
</feature>
<dbReference type="GO" id="GO:0019228">
    <property type="term" value="P:neuronal action potential"/>
    <property type="evidence" value="ECO:0007669"/>
    <property type="project" value="TreeGrafter"/>
</dbReference>
<evidence type="ECO:0000256" key="7">
    <source>
        <dbReference type="ARBA" id="ARBA00022737"/>
    </source>
</evidence>
<dbReference type="InterPro" id="IPR027359">
    <property type="entry name" value="Volt_channel_dom_sf"/>
</dbReference>
<keyword evidence="3 17" id="KW-0894">Sodium channel</keyword>
<proteinExistence type="inferred from homology"/>
<evidence type="ECO:0000256" key="18">
    <source>
        <dbReference type="SAM" id="MobiDB-lite"/>
    </source>
</evidence>
<evidence type="ECO:0000259" key="22">
    <source>
        <dbReference type="Pfam" id="PF24609"/>
    </source>
</evidence>
<dbReference type="PRINTS" id="PR00170">
    <property type="entry name" value="NACHANNEL"/>
</dbReference>
<evidence type="ECO:0000256" key="6">
    <source>
        <dbReference type="ARBA" id="ARBA00022692"/>
    </source>
</evidence>
<feature type="transmembrane region" description="Helical" evidence="17">
    <location>
        <begin position="1204"/>
        <end position="1223"/>
    </location>
</feature>
<evidence type="ECO:0000259" key="20">
    <source>
        <dbReference type="Pfam" id="PF06512"/>
    </source>
</evidence>
<evidence type="ECO:0000256" key="12">
    <source>
        <dbReference type="ARBA" id="ARBA00023136"/>
    </source>
</evidence>
<feature type="domain" description="Ion transport" evidence="19">
    <location>
        <begin position="725"/>
        <end position="956"/>
    </location>
</feature>
<comment type="catalytic activity">
    <reaction evidence="16">
        <text>Na(+)(in) = Na(+)(out)</text>
        <dbReference type="Rhea" id="RHEA:34963"/>
        <dbReference type="ChEBI" id="CHEBI:29101"/>
    </reaction>
</comment>
<dbReference type="Gene3D" id="1.10.238.10">
    <property type="entry name" value="EF-hand"/>
    <property type="match status" value="1"/>
</dbReference>
<keyword evidence="10 17" id="KW-0915">Sodium</keyword>
<dbReference type="InterPro" id="IPR005821">
    <property type="entry name" value="Ion_trans_dom"/>
</dbReference>
<dbReference type="InterPro" id="IPR010526">
    <property type="entry name" value="Na_trans_assoc_dom"/>
</dbReference>
<feature type="transmembrane region" description="Helical" evidence="17">
    <location>
        <begin position="794"/>
        <end position="815"/>
    </location>
</feature>
<keyword evidence="14 17" id="KW-0739">Sodium transport</keyword>
<feature type="transmembrane region" description="Helical" evidence="17">
    <location>
        <begin position="1708"/>
        <end position="1731"/>
    </location>
</feature>
<feature type="transmembrane region" description="Helical" evidence="17">
    <location>
        <begin position="1517"/>
        <end position="1535"/>
    </location>
</feature>
<keyword evidence="11 17" id="KW-0406">Ion transport</keyword>
<evidence type="ECO:0000256" key="3">
    <source>
        <dbReference type="ARBA" id="ARBA00022461"/>
    </source>
</evidence>
<dbReference type="InterPro" id="IPR024583">
    <property type="entry name" value="Na_trans_cytopl"/>
</dbReference>
<dbReference type="CDD" id="cd13433">
    <property type="entry name" value="Na_channel_gate"/>
    <property type="match status" value="1"/>
</dbReference>
<dbReference type="PANTHER" id="PTHR10037">
    <property type="entry name" value="VOLTAGE-GATED CATION CHANNEL CALCIUM AND SODIUM"/>
    <property type="match status" value="1"/>
</dbReference>
<dbReference type="InterPro" id="IPR058542">
    <property type="entry name" value="IQ_SCN5A_C"/>
</dbReference>
<feature type="compositionally biased region" description="Basic residues" evidence="18">
    <location>
        <begin position="475"/>
        <end position="486"/>
    </location>
</feature>
<evidence type="ECO:0000256" key="16">
    <source>
        <dbReference type="ARBA" id="ARBA00036239"/>
    </source>
</evidence>
<feature type="transmembrane region" description="Helical" evidence="17">
    <location>
        <begin position="762"/>
        <end position="782"/>
    </location>
</feature>
<feature type="region of interest" description="Disordered" evidence="18">
    <location>
        <begin position="1908"/>
        <end position="1956"/>
    </location>
</feature>
<feature type="transmembrane region" description="Helical" evidence="17">
    <location>
        <begin position="132"/>
        <end position="151"/>
    </location>
</feature>
<feature type="transmembrane region" description="Helical" evidence="17">
    <location>
        <begin position="1403"/>
        <end position="1429"/>
    </location>
</feature>
<accession>A0A8C3XHZ7</accession>
<evidence type="ECO:0000256" key="2">
    <source>
        <dbReference type="ARBA" id="ARBA00022448"/>
    </source>
</evidence>
<evidence type="ECO:0000256" key="11">
    <source>
        <dbReference type="ARBA" id="ARBA00023065"/>
    </source>
</evidence>
<feature type="transmembrane region" description="Helical" evidence="17">
    <location>
        <begin position="391"/>
        <end position="418"/>
    </location>
</feature>
<comment type="subcellular location">
    <subcellularLocation>
        <location evidence="1 17">Cell membrane</location>
        <topology evidence="1 17">Multi-pass membrane protein</topology>
    </subcellularLocation>
</comment>
<evidence type="ECO:0000256" key="8">
    <source>
        <dbReference type="ARBA" id="ARBA00022882"/>
    </source>
</evidence>
<dbReference type="FunFam" id="1.20.120.350:FF:000002">
    <property type="entry name" value="Sodium channel protein"/>
    <property type="match status" value="1"/>
</dbReference>
<keyword evidence="24" id="KW-1185">Reference proteome</keyword>
<dbReference type="InterPro" id="IPR043203">
    <property type="entry name" value="VGCC_Ca_Na"/>
</dbReference>
<evidence type="ECO:0000256" key="14">
    <source>
        <dbReference type="ARBA" id="ARBA00023201"/>
    </source>
</evidence>
<dbReference type="GO" id="GO:0086010">
    <property type="term" value="P:membrane depolarization during action potential"/>
    <property type="evidence" value="ECO:0007669"/>
    <property type="project" value="TreeGrafter"/>
</dbReference>
<evidence type="ECO:0000259" key="21">
    <source>
        <dbReference type="Pfam" id="PF11933"/>
    </source>
</evidence>
<dbReference type="SUPFAM" id="SSF81324">
    <property type="entry name" value="Voltage-gated potassium channels"/>
    <property type="match status" value="4"/>
</dbReference>
<evidence type="ECO:0000259" key="19">
    <source>
        <dbReference type="Pfam" id="PF00520"/>
    </source>
</evidence>
<feature type="compositionally biased region" description="Basic and acidic residues" evidence="18">
    <location>
        <begin position="497"/>
        <end position="509"/>
    </location>
</feature>
<feature type="region of interest" description="Disordered" evidence="18">
    <location>
        <begin position="464"/>
        <end position="509"/>
    </location>
</feature>
<feature type="transmembrane region" description="Helical" evidence="17">
    <location>
        <begin position="227"/>
        <end position="248"/>
    </location>
</feature>
<dbReference type="Pfam" id="PF06512">
    <property type="entry name" value="Na_trans_assoc"/>
    <property type="match status" value="1"/>
</dbReference>
<feature type="domain" description="Ion transport" evidence="19">
    <location>
        <begin position="1486"/>
        <end position="1741"/>
    </location>
</feature>
<comment type="function">
    <text evidence="17">Mediates the voltage-dependent sodium ion permeability of excitable membranes. Assuming opened or closed conformations in response to the voltage difference across the membrane, the protein forms a sodium-selective channel through which Na(+) ions may pass in accordance with their electrochemical gradient.</text>
</comment>
<comment type="caution">
    <text evidence="17">Lacks conserved residue(s) required for the propagation of feature annotation.</text>
</comment>
<evidence type="ECO:0000256" key="15">
    <source>
        <dbReference type="ARBA" id="ARBA00023303"/>
    </source>
</evidence>
<evidence type="ECO:0000313" key="24">
    <source>
        <dbReference type="Proteomes" id="UP000694396"/>
    </source>
</evidence>
<evidence type="ECO:0000313" key="23">
    <source>
        <dbReference type="Ensembl" id="ENSCRFP00000021215.1"/>
    </source>
</evidence>
<feature type="transmembrane region" description="Helical" evidence="17">
    <location>
        <begin position="1604"/>
        <end position="1632"/>
    </location>
</feature>
<evidence type="ECO:0000256" key="17">
    <source>
        <dbReference type="RuleBase" id="RU361132"/>
    </source>
</evidence>
<keyword evidence="8 17" id="KW-0851">Voltage-gated channel</keyword>
<feature type="domain" description="Sodium ion transport-associated" evidence="20">
    <location>
        <begin position="963"/>
        <end position="1159"/>
    </location>
</feature>
<dbReference type="Gene3D" id="1.20.120.350">
    <property type="entry name" value="Voltage-gated potassium channels. Chain C"/>
    <property type="match status" value="4"/>
</dbReference>
<keyword evidence="15 17" id="KW-0407">Ion channel</keyword>
<feature type="domain" description="Ion transport" evidence="19">
    <location>
        <begin position="132"/>
        <end position="424"/>
    </location>
</feature>
<dbReference type="FunFam" id="1.10.287.70:FF:000006">
    <property type="entry name" value="Sodium channel protein"/>
    <property type="match status" value="1"/>
</dbReference>
<keyword evidence="2 17" id="KW-0813">Transport</keyword>
<dbReference type="FunFam" id="1.20.120.350:FF:000003">
    <property type="entry name" value="Voltage-dependent sodium channel"/>
    <property type="match status" value="1"/>
</dbReference>
<feature type="transmembrane region" description="Helical" evidence="17">
    <location>
        <begin position="1487"/>
        <end position="1505"/>
    </location>
</feature>
<feature type="transmembrane region" description="Helical" evidence="17">
    <location>
        <begin position="196"/>
        <end position="215"/>
    </location>
</feature>
<feature type="transmembrane region" description="Helical" evidence="17">
    <location>
        <begin position="1165"/>
        <end position="1183"/>
    </location>
</feature>
<keyword evidence="5" id="KW-0597">Phosphoprotein</keyword>
<dbReference type="Ensembl" id="ENSCRFT00000021932.1">
    <property type="protein sequence ID" value="ENSCRFP00000021215.1"/>
    <property type="gene ID" value="ENSCRFG00000015739.1"/>
</dbReference>
<dbReference type="PROSITE" id="PS50096">
    <property type="entry name" value="IQ"/>
    <property type="match status" value="1"/>
</dbReference>
<evidence type="ECO:0000256" key="4">
    <source>
        <dbReference type="ARBA" id="ARBA00022475"/>
    </source>
</evidence>
<organism evidence="23 24">
    <name type="scientific">Cyanoderma ruficeps</name>
    <name type="common">rufous-capped babbler</name>
    <dbReference type="NCBI Taxonomy" id="181631"/>
    <lineage>
        <taxon>Eukaryota</taxon>
        <taxon>Metazoa</taxon>
        <taxon>Chordata</taxon>
        <taxon>Craniata</taxon>
        <taxon>Vertebrata</taxon>
        <taxon>Euteleostomi</taxon>
        <taxon>Archelosauria</taxon>
        <taxon>Archosauria</taxon>
        <taxon>Dinosauria</taxon>
        <taxon>Saurischia</taxon>
        <taxon>Theropoda</taxon>
        <taxon>Coelurosauria</taxon>
        <taxon>Aves</taxon>
        <taxon>Neognathae</taxon>
        <taxon>Neoaves</taxon>
        <taxon>Telluraves</taxon>
        <taxon>Australaves</taxon>
        <taxon>Passeriformes</taxon>
        <taxon>Sylvioidea</taxon>
        <taxon>Timaliidae</taxon>
        <taxon>Cyanoderma</taxon>
    </lineage>
</organism>
<dbReference type="GO" id="GO:0005248">
    <property type="term" value="F:voltage-gated sodium channel activity"/>
    <property type="evidence" value="ECO:0007669"/>
    <property type="project" value="InterPro"/>
</dbReference>
<feature type="compositionally biased region" description="Basic and acidic residues" evidence="18">
    <location>
        <begin position="1930"/>
        <end position="1956"/>
    </location>
</feature>
<feature type="transmembrane region" description="Helical" evidence="17">
    <location>
        <begin position="1542"/>
        <end position="1567"/>
    </location>
</feature>
<feature type="transmembrane region" description="Helical" evidence="17">
    <location>
        <begin position="254"/>
        <end position="274"/>
    </location>
</feature>
<dbReference type="Pfam" id="PF00520">
    <property type="entry name" value="Ion_trans"/>
    <property type="match status" value="4"/>
</dbReference>
<feature type="region of interest" description="Disordered" evidence="18">
    <location>
        <begin position="33"/>
        <end position="62"/>
    </location>
</feature>
<evidence type="ECO:0000256" key="13">
    <source>
        <dbReference type="ARBA" id="ARBA00023157"/>
    </source>
</evidence>
<feature type="domain" description="SCN5A-like C-terminal IQ motif" evidence="22">
    <location>
        <begin position="1853"/>
        <end position="1887"/>
    </location>
</feature>
<evidence type="ECO:0000256" key="9">
    <source>
        <dbReference type="ARBA" id="ARBA00022989"/>
    </source>
</evidence>
<evidence type="ECO:0000256" key="5">
    <source>
        <dbReference type="ARBA" id="ARBA00022553"/>
    </source>
</evidence>
<evidence type="ECO:0000256" key="1">
    <source>
        <dbReference type="ARBA" id="ARBA00004651"/>
    </source>
</evidence>
<keyword evidence="13" id="KW-1015">Disulfide bond</keyword>
<name>A0A8C3XHZ7_9PASS</name>
<dbReference type="Proteomes" id="UP000694396">
    <property type="component" value="Unplaced"/>
</dbReference>
<feature type="region of interest" description="Disordered" evidence="18">
    <location>
        <begin position="566"/>
        <end position="608"/>
    </location>
</feature>
<dbReference type="FunFam" id="1.20.120.350:FF:000005">
    <property type="entry name" value="Sodium channel protein"/>
    <property type="match status" value="1"/>
</dbReference>
<dbReference type="Gene3D" id="1.10.287.70">
    <property type="match status" value="4"/>
</dbReference>
<dbReference type="InterPro" id="IPR044564">
    <property type="entry name" value="Na_chnl_inactivation_gate"/>
</dbReference>
<dbReference type="FunFam" id="1.20.120.350:FF:000004">
    <property type="entry name" value="Sodium channel protein"/>
    <property type="match status" value="1"/>
</dbReference>
<dbReference type="InterPro" id="IPR001696">
    <property type="entry name" value="Na_channel_asu"/>
</dbReference>
<dbReference type="FunFam" id="1.10.287.70:FF:000001">
    <property type="entry name" value="Sodium channel protein"/>
    <property type="match status" value="1"/>
</dbReference>
<reference evidence="23" key="2">
    <citation type="submission" date="2025-09" db="UniProtKB">
        <authorList>
            <consortium name="Ensembl"/>
        </authorList>
    </citation>
    <scope>IDENTIFICATION</scope>
</reference>
<keyword evidence="9 17" id="KW-1133">Transmembrane helix</keyword>
<feature type="compositionally biased region" description="Basic and acidic residues" evidence="18">
    <location>
        <begin position="44"/>
        <end position="54"/>
    </location>
</feature>
<keyword evidence="7" id="KW-0677">Repeat</keyword>
<evidence type="ECO:0000256" key="10">
    <source>
        <dbReference type="ARBA" id="ARBA00023053"/>
    </source>
</evidence>
<feature type="transmembrane region" description="Helical" evidence="17">
    <location>
        <begin position="1235"/>
        <end position="1258"/>
    </location>
</feature>
<dbReference type="Gene3D" id="1.20.5.1190">
    <property type="entry name" value="iswi atpase"/>
    <property type="match status" value="1"/>
</dbReference>